<dbReference type="SMART" id="SM00665">
    <property type="entry name" value="B561"/>
    <property type="match status" value="1"/>
</dbReference>
<evidence type="ECO:0000256" key="3">
    <source>
        <dbReference type="ARBA" id="ARBA00022692"/>
    </source>
</evidence>
<keyword evidence="2" id="KW-0813">Transport</keyword>
<evidence type="ECO:0000313" key="9">
    <source>
        <dbReference type="EMBL" id="KHJ94006.1"/>
    </source>
</evidence>
<organism evidence="9 10">
    <name type="scientific">Oesophagostomum dentatum</name>
    <name type="common">Nodular worm</name>
    <dbReference type="NCBI Taxonomy" id="61180"/>
    <lineage>
        <taxon>Eukaryota</taxon>
        <taxon>Metazoa</taxon>
        <taxon>Ecdysozoa</taxon>
        <taxon>Nematoda</taxon>
        <taxon>Chromadorea</taxon>
        <taxon>Rhabditida</taxon>
        <taxon>Rhabditina</taxon>
        <taxon>Rhabditomorpha</taxon>
        <taxon>Strongyloidea</taxon>
        <taxon>Strongylidae</taxon>
        <taxon>Oesophagostomum</taxon>
    </lineage>
</organism>
<reference evidence="9 10" key="1">
    <citation type="submission" date="2014-03" db="EMBL/GenBank/DDBJ databases">
        <title>Draft genome of the hookworm Oesophagostomum dentatum.</title>
        <authorList>
            <person name="Mitreva M."/>
        </authorList>
    </citation>
    <scope>NUCLEOTIDE SEQUENCE [LARGE SCALE GENOMIC DNA]</scope>
    <source>
        <strain evidence="9 10">OD-Hann</strain>
    </source>
</reference>
<dbReference type="AlphaFoldDB" id="A0A0B1TD05"/>
<dbReference type="Proteomes" id="UP000053660">
    <property type="component" value="Unassembled WGS sequence"/>
</dbReference>
<keyword evidence="5 7" id="KW-1133">Transmembrane helix</keyword>
<evidence type="ECO:0000256" key="6">
    <source>
        <dbReference type="ARBA" id="ARBA00023136"/>
    </source>
</evidence>
<protein>
    <recommendedName>
        <fullName evidence="8">Cytochrome b561 domain-containing protein</fullName>
    </recommendedName>
</protein>
<dbReference type="Gene3D" id="1.20.120.1770">
    <property type="match status" value="1"/>
</dbReference>
<evidence type="ECO:0000256" key="5">
    <source>
        <dbReference type="ARBA" id="ARBA00022989"/>
    </source>
</evidence>
<proteinExistence type="predicted"/>
<accession>A0A0B1TD05</accession>
<evidence type="ECO:0000256" key="4">
    <source>
        <dbReference type="ARBA" id="ARBA00022982"/>
    </source>
</evidence>
<feature type="transmembrane region" description="Helical" evidence="7">
    <location>
        <begin position="99"/>
        <end position="120"/>
    </location>
</feature>
<feature type="domain" description="Cytochrome b561" evidence="8">
    <location>
        <begin position="100"/>
        <end position="203"/>
    </location>
</feature>
<keyword evidence="6 7" id="KW-0472">Membrane</keyword>
<dbReference type="OrthoDB" id="2419613at2759"/>
<feature type="transmembrane region" description="Helical" evidence="7">
    <location>
        <begin position="147"/>
        <end position="166"/>
    </location>
</feature>
<dbReference type="PANTHER" id="PTHR23130:SF171">
    <property type="entry name" value="OS01G0895300 PROTEIN"/>
    <property type="match status" value="1"/>
</dbReference>
<dbReference type="GO" id="GO:0016020">
    <property type="term" value="C:membrane"/>
    <property type="evidence" value="ECO:0007669"/>
    <property type="project" value="UniProtKB-SubCell"/>
</dbReference>
<keyword evidence="10" id="KW-1185">Reference proteome</keyword>
<feature type="transmembrane region" description="Helical" evidence="7">
    <location>
        <begin position="219"/>
        <end position="241"/>
    </location>
</feature>
<evidence type="ECO:0000256" key="7">
    <source>
        <dbReference type="SAM" id="Phobius"/>
    </source>
</evidence>
<sequence length="244" mass="26559">MVVYCANFNGSPVGGLAKNGPQGSNSNTIVSNVGLQSIVRSIASGNSVYCAINQRLDPNQSDLLNLNGTYYILLASGPTEGNSEQRDEGERTTRDKLMIAHGILMVLSWSIFLSTGILFARHFKGHFPDTTICGLKIWFHNNRWGSVHAMLGLVACVVAWAQPLNAVFRCHPEQRGRFLFNIIHGFFGTGSWLCAVSVAATMIAVVHFNSMFSNRDAALGLYIAFVAVAGLTILVMEALTFRSE</sequence>
<gene>
    <name evidence="9" type="ORF">OESDEN_06070</name>
</gene>
<dbReference type="InterPro" id="IPR006593">
    <property type="entry name" value="Cyt_b561/ferric_Rdtase_TM"/>
</dbReference>
<evidence type="ECO:0000313" key="10">
    <source>
        <dbReference type="Proteomes" id="UP000053660"/>
    </source>
</evidence>
<keyword evidence="3 7" id="KW-0812">Transmembrane</keyword>
<dbReference type="PANTHER" id="PTHR23130">
    <property type="entry name" value="CYTOCHROME B561 AND DOMON DOMAIN-CONTAINING PROTEIN"/>
    <property type="match status" value="1"/>
</dbReference>
<name>A0A0B1TD05_OESDE</name>
<dbReference type="CDD" id="cd08760">
    <property type="entry name" value="Cyt_b561_FRRS1_like"/>
    <property type="match status" value="1"/>
</dbReference>
<evidence type="ECO:0000259" key="8">
    <source>
        <dbReference type="SMART" id="SM00665"/>
    </source>
</evidence>
<evidence type="ECO:0000256" key="1">
    <source>
        <dbReference type="ARBA" id="ARBA00004370"/>
    </source>
</evidence>
<evidence type="ECO:0000256" key="2">
    <source>
        <dbReference type="ARBA" id="ARBA00022448"/>
    </source>
</evidence>
<dbReference type="EMBL" id="KN550508">
    <property type="protein sequence ID" value="KHJ94006.1"/>
    <property type="molecule type" value="Genomic_DNA"/>
</dbReference>
<comment type="subcellular location">
    <subcellularLocation>
        <location evidence="1">Membrane</location>
    </subcellularLocation>
</comment>
<keyword evidence="4" id="KW-0249">Electron transport</keyword>
<feature type="transmembrane region" description="Helical" evidence="7">
    <location>
        <begin position="178"/>
        <end position="207"/>
    </location>
</feature>